<proteinExistence type="predicted"/>
<name>A0A0N4ZHC7_PARTI</name>
<evidence type="ECO:0000313" key="2">
    <source>
        <dbReference type="Proteomes" id="UP000038045"/>
    </source>
</evidence>
<protein>
    <submittedName>
        <fullName evidence="3">Astacin domain-containing protein</fullName>
    </submittedName>
</protein>
<dbReference type="AlphaFoldDB" id="A0A0N4ZHC7"/>
<feature type="signal peptide" evidence="1">
    <location>
        <begin position="1"/>
        <end position="18"/>
    </location>
</feature>
<evidence type="ECO:0000313" key="3">
    <source>
        <dbReference type="WBParaSite" id="PTRK_0000732100.1"/>
    </source>
</evidence>
<reference evidence="3" key="1">
    <citation type="submission" date="2017-02" db="UniProtKB">
        <authorList>
            <consortium name="WormBaseParasite"/>
        </authorList>
    </citation>
    <scope>IDENTIFICATION</scope>
</reference>
<dbReference type="InterPro" id="IPR024079">
    <property type="entry name" value="MetalloPept_cat_dom_sf"/>
</dbReference>
<organism evidence="2 3">
    <name type="scientific">Parastrongyloides trichosuri</name>
    <name type="common">Possum-specific nematode worm</name>
    <dbReference type="NCBI Taxonomy" id="131310"/>
    <lineage>
        <taxon>Eukaryota</taxon>
        <taxon>Metazoa</taxon>
        <taxon>Ecdysozoa</taxon>
        <taxon>Nematoda</taxon>
        <taxon>Chromadorea</taxon>
        <taxon>Rhabditida</taxon>
        <taxon>Tylenchina</taxon>
        <taxon>Panagrolaimomorpha</taxon>
        <taxon>Strongyloidoidea</taxon>
        <taxon>Strongyloididae</taxon>
        <taxon>Parastrongyloides</taxon>
    </lineage>
</organism>
<dbReference type="Gene3D" id="3.40.390.10">
    <property type="entry name" value="Collagenase (Catalytic Domain)"/>
    <property type="match status" value="1"/>
</dbReference>
<evidence type="ECO:0000256" key="1">
    <source>
        <dbReference type="SAM" id="SignalP"/>
    </source>
</evidence>
<dbReference type="GO" id="GO:0008237">
    <property type="term" value="F:metallopeptidase activity"/>
    <property type="evidence" value="ECO:0007669"/>
    <property type="project" value="InterPro"/>
</dbReference>
<keyword evidence="1" id="KW-0732">Signal</keyword>
<keyword evidence="2" id="KW-1185">Reference proteome</keyword>
<dbReference type="Proteomes" id="UP000038045">
    <property type="component" value="Unplaced"/>
</dbReference>
<accession>A0A0N4ZHC7</accession>
<feature type="chain" id="PRO_5005891687" evidence="1">
    <location>
        <begin position="19"/>
        <end position="113"/>
    </location>
</feature>
<sequence>MNITLLLIFILKSIIILGSKEPKEQPPYPWKFPIPVYIYAKTQESSILRVVKKIEDNTCVRFNFSYDPFTTGQGIVIQFGDECTTHVVGPETPYGSHPNTIYFNEDKCPYKDF</sequence>
<dbReference type="WBParaSite" id="PTRK_0000732100.1">
    <property type="protein sequence ID" value="PTRK_0000732100.1"/>
    <property type="gene ID" value="PTRK_0000732100"/>
</dbReference>